<feature type="region of interest" description="Disordered" evidence="1">
    <location>
        <begin position="31"/>
        <end position="52"/>
    </location>
</feature>
<protein>
    <submittedName>
        <fullName evidence="2">Uncharacterized protein</fullName>
    </submittedName>
</protein>
<reference evidence="2 3" key="1">
    <citation type="journal article" date="2013" name="Genome Biol.">
        <title>Genome of Acanthamoeba castellanii highlights extensive lateral gene transfer and early evolution of tyrosine kinase signaling.</title>
        <authorList>
            <person name="Clarke M."/>
            <person name="Lohan A.J."/>
            <person name="Liu B."/>
            <person name="Lagkouvardos I."/>
            <person name="Roy S."/>
            <person name="Zafar N."/>
            <person name="Bertelli C."/>
            <person name="Schilde C."/>
            <person name="Kianianmomeni A."/>
            <person name="Burglin T.R."/>
            <person name="Frech C."/>
            <person name="Turcotte B."/>
            <person name="Kopec K.O."/>
            <person name="Synnott J.M."/>
            <person name="Choo C."/>
            <person name="Paponov I."/>
            <person name="Finkler A."/>
            <person name="Soon Heng Tan C."/>
            <person name="Hutchins A.P."/>
            <person name="Weinmeier T."/>
            <person name="Rattei T."/>
            <person name="Chu J.S."/>
            <person name="Gimenez G."/>
            <person name="Irimia M."/>
            <person name="Rigden D.J."/>
            <person name="Fitzpatrick D.A."/>
            <person name="Lorenzo-Morales J."/>
            <person name="Bateman A."/>
            <person name="Chiu C.H."/>
            <person name="Tang P."/>
            <person name="Hegemann P."/>
            <person name="Fromm H."/>
            <person name="Raoult D."/>
            <person name="Greub G."/>
            <person name="Miranda-Saavedra D."/>
            <person name="Chen N."/>
            <person name="Nash P."/>
            <person name="Ginger M.L."/>
            <person name="Horn M."/>
            <person name="Schaap P."/>
            <person name="Caler L."/>
            <person name="Loftus B."/>
        </authorList>
    </citation>
    <scope>NUCLEOTIDE SEQUENCE [LARGE SCALE GENOMIC DNA]</scope>
    <source>
        <strain evidence="2 3">Neff</strain>
    </source>
</reference>
<sequence length="381" mass="42809">MEMSAGTMHPYLKGFENVDIARSFMWVDSPAADEDEQTTSMEVPETQSGQESLVGTPVDEFLAKIQHNAVWLSGFVSQLSTWLATNVTATQISDELPAPFAEEEAHGEIWQEWEWIMSETEKFALRRTTEDSDLIKKELEGLRNTANVLKARPIFLQHAKTLLQTALAAEDVHKLATRILDSSKRSKVITDVVAAYAPEWLEFIKEQLLKDEDSSIIATYHDSYIETPYSKGVVGGMKETGWQASHGPGDSGLTHSVLGDITWAFWKTVNSSLRWSLDRELTPEESNALVERMAVCQAKLVDLWLTTVNNSETGTANEGKLPAIWAQEAKEKQAKLNEIKRLGASARYEYTPVTTVSTQLNRQKLGELRKFLEGRLQFRTN</sequence>
<dbReference type="Proteomes" id="UP000011083">
    <property type="component" value="Unassembled WGS sequence"/>
</dbReference>
<name>L8GQ01_ACACF</name>
<dbReference type="GeneID" id="14915901"/>
<accession>L8GQ01</accession>
<evidence type="ECO:0000313" key="3">
    <source>
        <dbReference type="Proteomes" id="UP000011083"/>
    </source>
</evidence>
<feature type="compositionally biased region" description="Polar residues" evidence="1">
    <location>
        <begin position="38"/>
        <end position="52"/>
    </location>
</feature>
<dbReference type="AlphaFoldDB" id="L8GQ01"/>
<gene>
    <name evidence="2" type="ORF">ACA1_219800</name>
</gene>
<proteinExistence type="predicted"/>
<evidence type="ECO:0000313" key="2">
    <source>
        <dbReference type="EMBL" id="ELR15254.1"/>
    </source>
</evidence>
<dbReference type="KEGG" id="acan:ACA1_219800"/>
<dbReference type="EMBL" id="KB008036">
    <property type="protein sequence ID" value="ELR15254.1"/>
    <property type="molecule type" value="Genomic_DNA"/>
</dbReference>
<dbReference type="VEuPathDB" id="AmoebaDB:ACA1_219800"/>
<keyword evidence="3" id="KW-1185">Reference proteome</keyword>
<evidence type="ECO:0000256" key="1">
    <source>
        <dbReference type="SAM" id="MobiDB-lite"/>
    </source>
</evidence>
<dbReference type="RefSeq" id="XP_004337267.1">
    <property type="nucleotide sequence ID" value="XM_004337219.1"/>
</dbReference>
<organism evidence="2 3">
    <name type="scientific">Acanthamoeba castellanii (strain ATCC 30010 / Neff)</name>
    <dbReference type="NCBI Taxonomy" id="1257118"/>
    <lineage>
        <taxon>Eukaryota</taxon>
        <taxon>Amoebozoa</taxon>
        <taxon>Discosea</taxon>
        <taxon>Longamoebia</taxon>
        <taxon>Centramoebida</taxon>
        <taxon>Acanthamoebidae</taxon>
        <taxon>Acanthamoeba</taxon>
    </lineage>
</organism>